<organism evidence="6 7">
    <name type="scientific">Novosphingobium endophyticum</name>
    <dbReference type="NCBI Taxonomy" id="1955250"/>
    <lineage>
        <taxon>Bacteria</taxon>
        <taxon>Pseudomonadati</taxon>
        <taxon>Pseudomonadota</taxon>
        <taxon>Alphaproteobacteria</taxon>
        <taxon>Sphingomonadales</taxon>
        <taxon>Sphingomonadaceae</taxon>
        <taxon>Novosphingobium</taxon>
    </lineage>
</organism>
<keyword evidence="7" id="KW-1185">Reference proteome</keyword>
<reference evidence="6" key="2">
    <citation type="submission" date="2020-09" db="EMBL/GenBank/DDBJ databases">
        <authorList>
            <person name="Sun Q."/>
            <person name="Zhou Y."/>
        </authorList>
    </citation>
    <scope>NUCLEOTIDE SEQUENCE</scope>
    <source>
        <strain evidence="6">CGMCC 1.15095</strain>
    </source>
</reference>
<comment type="caution">
    <text evidence="6">The sequence shown here is derived from an EMBL/GenBank/DDBJ whole genome shotgun (WGS) entry which is preliminary data.</text>
</comment>
<keyword evidence="3" id="KW-0804">Transcription</keyword>
<dbReference type="Gene3D" id="1.10.357.10">
    <property type="entry name" value="Tetracycline Repressor, domain 2"/>
    <property type="match status" value="1"/>
</dbReference>
<accession>A0A916X5S8</accession>
<gene>
    <name evidence="6" type="ORF">GCM10011494_22460</name>
</gene>
<dbReference type="EMBL" id="BMHK01000013">
    <property type="protein sequence ID" value="GGC03485.1"/>
    <property type="molecule type" value="Genomic_DNA"/>
</dbReference>
<dbReference type="RefSeq" id="WP_188771548.1">
    <property type="nucleotide sequence ID" value="NZ_BMHK01000013.1"/>
</dbReference>
<feature type="domain" description="HTH tetR-type" evidence="5">
    <location>
        <begin position="22"/>
        <end position="82"/>
    </location>
</feature>
<sequence length="215" mass="23881">MSDFSEPPQTAAPKRRGRRSTEEIRSLILDAARCVFAERGYAGATTRQIADVAKVAPPLIFNNFGSKATLFAEAVIAPFNERFSQFLAVSDELPPDREQRSAQFVHALYPFLRDHADLLLALVKSTGEMEMAPVHGLDDYFARAVARMRSQYELAGLRFDVAPELLVRYSFGMLAGAVLFRDWFFPDQPPDPQTAESTLARLLFKAAEPQAPDGA</sequence>
<dbReference type="SUPFAM" id="SSF46689">
    <property type="entry name" value="Homeodomain-like"/>
    <property type="match status" value="1"/>
</dbReference>
<dbReference type="InterPro" id="IPR050109">
    <property type="entry name" value="HTH-type_TetR-like_transc_reg"/>
</dbReference>
<dbReference type="PANTHER" id="PTHR30055">
    <property type="entry name" value="HTH-TYPE TRANSCRIPTIONAL REGULATOR RUTR"/>
    <property type="match status" value="1"/>
</dbReference>
<reference evidence="6" key="1">
    <citation type="journal article" date="2014" name="Int. J. Syst. Evol. Microbiol.">
        <title>Complete genome sequence of Corynebacterium casei LMG S-19264T (=DSM 44701T), isolated from a smear-ripened cheese.</title>
        <authorList>
            <consortium name="US DOE Joint Genome Institute (JGI-PGF)"/>
            <person name="Walter F."/>
            <person name="Albersmeier A."/>
            <person name="Kalinowski J."/>
            <person name="Ruckert C."/>
        </authorList>
    </citation>
    <scope>NUCLEOTIDE SEQUENCE</scope>
    <source>
        <strain evidence="6">CGMCC 1.15095</strain>
    </source>
</reference>
<keyword evidence="2 4" id="KW-0238">DNA-binding</keyword>
<evidence type="ECO:0000256" key="1">
    <source>
        <dbReference type="ARBA" id="ARBA00023015"/>
    </source>
</evidence>
<evidence type="ECO:0000259" key="5">
    <source>
        <dbReference type="PROSITE" id="PS50977"/>
    </source>
</evidence>
<proteinExistence type="predicted"/>
<dbReference type="GO" id="GO:0003700">
    <property type="term" value="F:DNA-binding transcription factor activity"/>
    <property type="evidence" value="ECO:0007669"/>
    <property type="project" value="TreeGrafter"/>
</dbReference>
<dbReference type="InterPro" id="IPR001647">
    <property type="entry name" value="HTH_TetR"/>
</dbReference>
<evidence type="ECO:0000313" key="7">
    <source>
        <dbReference type="Proteomes" id="UP000608154"/>
    </source>
</evidence>
<dbReference type="Gene3D" id="1.10.10.60">
    <property type="entry name" value="Homeodomain-like"/>
    <property type="match status" value="1"/>
</dbReference>
<name>A0A916X5S8_9SPHN</name>
<dbReference type="Proteomes" id="UP000608154">
    <property type="component" value="Unassembled WGS sequence"/>
</dbReference>
<feature type="DNA-binding region" description="H-T-H motif" evidence="4">
    <location>
        <begin position="45"/>
        <end position="64"/>
    </location>
</feature>
<protein>
    <recommendedName>
        <fullName evidence="5">HTH tetR-type domain-containing protein</fullName>
    </recommendedName>
</protein>
<dbReference type="InterPro" id="IPR009057">
    <property type="entry name" value="Homeodomain-like_sf"/>
</dbReference>
<dbReference type="PANTHER" id="PTHR30055:SF234">
    <property type="entry name" value="HTH-TYPE TRANSCRIPTIONAL REGULATOR BETI"/>
    <property type="match status" value="1"/>
</dbReference>
<evidence type="ECO:0000256" key="2">
    <source>
        <dbReference type="ARBA" id="ARBA00023125"/>
    </source>
</evidence>
<evidence type="ECO:0000256" key="3">
    <source>
        <dbReference type="ARBA" id="ARBA00023163"/>
    </source>
</evidence>
<dbReference type="AlphaFoldDB" id="A0A916X5S8"/>
<dbReference type="Pfam" id="PF00440">
    <property type="entry name" value="TetR_N"/>
    <property type="match status" value="1"/>
</dbReference>
<evidence type="ECO:0000313" key="6">
    <source>
        <dbReference type="EMBL" id="GGC03485.1"/>
    </source>
</evidence>
<dbReference type="PRINTS" id="PR00455">
    <property type="entry name" value="HTHTETR"/>
</dbReference>
<dbReference type="GO" id="GO:0000976">
    <property type="term" value="F:transcription cis-regulatory region binding"/>
    <property type="evidence" value="ECO:0007669"/>
    <property type="project" value="TreeGrafter"/>
</dbReference>
<dbReference type="PROSITE" id="PS50977">
    <property type="entry name" value="HTH_TETR_2"/>
    <property type="match status" value="1"/>
</dbReference>
<evidence type="ECO:0000256" key="4">
    <source>
        <dbReference type="PROSITE-ProRule" id="PRU00335"/>
    </source>
</evidence>
<keyword evidence="1" id="KW-0805">Transcription regulation</keyword>